<dbReference type="SUPFAM" id="SSF50685">
    <property type="entry name" value="Barwin-like endoglucanases"/>
    <property type="match status" value="1"/>
</dbReference>
<dbReference type="STRING" id="1403537.Q428_00125"/>
<dbReference type="GO" id="GO:0009254">
    <property type="term" value="P:peptidoglycan turnover"/>
    <property type="evidence" value="ECO:0007669"/>
    <property type="project" value="InterPro"/>
</dbReference>
<dbReference type="CDD" id="cd22786">
    <property type="entry name" value="DPBB_YuiC-like"/>
    <property type="match status" value="1"/>
</dbReference>
<dbReference type="Pfam" id="PF07501">
    <property type="entry name" value="G5"/>
    <property type="match status" value="1"/>
</dbReference>
<evidence type="ECO:0000256" key="1">
    <source>
        <dbReference type="ARBA" id="ARBA00022729"/>
    </source>
</evidence>
<dbReference type="Pfam" id="PF03990">
    <property type="entry name" value="DUF348"/>
    <property type="match status" value="2"/>
</dbReference>
<dbReference type="Gene3D" id="2.20.230.10">
    <property type="entry name" value="Resuscitation-promoting factor rpfb"/>
    <property type="match status" value="1"/>
</dbReference>
<reference evidence="3 4" key="1">
    <citation type="journal article" date="2014" name="Genome Announc.">
        <title>Draft Genome Sequence of Fervidicella metallireducens Strain AeBT, an Iron-Reducing Thermoanaerobe from the Great Artesian Basin.</title>
        <authorList>
            <person name="Patel B.K."/>
        </authorList>
    </citation>
    <scope>NUCLEOTIDE SEQUENCE [LARGE SCALE GENOMIC DNA]</scope>
    <source>
        <strain evidence="3 4">AeB</strain>
    </source>
</reference>
<dbReference type="GO" id="GO:0019867">
    <property type="term" value="C:outer membrane"/>
    <property type="evidence" value="ECO:0007669"/>
    <property type="project" value="InterPro"/>
</dbReference>
<dbReference type="PROSITE" id="PS51109">
    <property type="entry name" value="G5"/>
    <property type="match status" value="1"/>
</dbReference>
<dbReference type="EMBL" id="AZQP01000001">
    <property type="protein sequence ID" value="EYE89757.1"/>
    <property type="molecule type" value="Genomic_DNA"/>
</dbReference>
<evidence type="ECO:0000313" key="4">
    <source>
        <dbReference type="Proteomes" id="UP000019681"/>
    </source>
</evidence>
<dbReference type="SMART" id="SM01208">
    <property type="entry name" value="G5"/>
    <property type="match status" value="1"/>
</dbReference>
<evidence type="ECO:0000313" key="3">
    <source>
        <dbReference type="EMBL" id="EYE89757.1"/>
    </source>
</evidence>
<dbReference type="Pfam" id="PF06725">
    <property type="entry name" value="3D"/>
    <property type="match status" value="1"/>
</dbReference>
<dbReference type="Proteomes" id="UP000019681">
    <property type="component" value="Unassembled WGS sequence"/>
</dbReference>
<dbReference type="InterPro" id="IPR036908">
    <property type="entry name" value="RlpA-like_sf"/>
</dbReference>
<keyword evidence="1" id="KW-0732">Signal</keyword>
<dbReference type="InterPro" id="IPR051933">
    <property type="entry name" value="Resuscitation_pf_RpfB"/>
</dbReference>
<keyword evidence="4" id="KW-1185">Reference proteome</keyword>
<accession>A0A017RYK5</accession>
<dbReference type="InterPro" id="IPR010611">
    <property type="entry name" value="3D_dom"/>
</dbReference>
<dbReference type="AlphaFoldDB" id="A0A017RYK5"/>
<dbReference type="GO" id="GO:0004553">
    <property type="term" value="F:hydrolase activity, hydrolyzing O-glycosyl compounds"/>
    <property type="evidence" value="ECO:0007669"/>
    <property type="project" value="InterPro"/>
</dbReference>
<proteinExistence type="predicted"/>
<evidence type="ECO:0000259" key="2">
    <source>
        <dbReference type="PROSITE" id="PS51109"/>
    </source>
</evidence>
<dbReference type="InterPro" id="IPR007137">
    <property type="entry name" value="DUF348"/>
</dbReference>
<sequence>MKNMTSRLRQYFSNNPGLVIIAVAAATIILAATTTMEKRISISVDGNTINMATYKSTVKEVLSSANIKVGSKDKILPGLDSRVKSGMEVFIRRAVPVTVRVDGKELKIYTAEDTVKNMLNQEGIVLNEKDRVSEGLKEPITENMKIVVVRVEEKTITSTEKIAYKIFKKSDSRLEKGTTKILQDGQDGEKLVTMKVVYEDGKEVSKIKIGEAIKKSPINKIVAVGTISWFTPARGGRVPYTRKLTMKATSYTANYKCTGKRPGDKGFARTATGAIAKRNPSGWSTVAVDPRVIPLGTKLYVVGYGFAIAQDTGGAVKGNIIDLYFEHMKWERDCGLPVKQQSMF</sequence>
<feature type="domain" description="G5" evidence="2">
    <location>
        <begin position="148"/>
        <end position="228"/>
    </location>
</feature>
<dbReference type="Gene3D" id="2.40.40.10">
    <property type="entry name" value="RlpA-like domain"/>
    <property type="match status" value="1"/>
</dbReference>
<protein>
    <recommendedName>
        <fullName evidence="2">G5 domain-containing protein</fullName>
    </recommendedName>
</protein>
<dbReference type="InterPro" id="IPR011098">
    <property type="entry name" value="G5_dom"/>
</dbReference>
<gene>
    <name evidence="3" type="ORF">Q428_00125</name>
</gene>
<dbReference type="PANTHER" id="PTHR39160:SF4">
    <property type="entry name" value="RESUSCITATION-PROMOTING FACTOR RPFB"/>
    <property type="match status" value="1"/>
</dbReference>
<comment type="caution">
    <text evidence="3">The sequence shown here is derived from an EMBL/GenBank/DDBJ whole genome shotgun (WGS) entry which is preliminary data.</text>
</comment>
<organism evidence="3 4">
    <name type="scientific">Fervidicella metallireducens AeB</name>
    <dbReference type="NCBI Taxonomy" id="1403537"/>
    <lineage>
        <taxon>Bacteria</taxon>
        <taxon>Bacillati</taxon>
        <taxon>Bacillota</taxon>
        <taxon>Clostridia</taxon>
        <taxon>Eubacteriales</taxon>
        <taxon>Clostridiaceae</taxon>
        <taxon>Fervidicella</taxon>
    </lineage>
</organism>
<dbReference type="PANTHER" id="PTHR39160">
    <property type="entry name" value="CELL WALL-BINDING PROTEIN YOCH"/>
    <property type="match status" value="1"/>
</dbReference>
<name>A0A017RYK5_9CLOT</name>